<dbReference type="SUPFAM" id="SSF54556">
    <property type="entry name" value="Chitinase insertion domain"/>
    <property type="match status" value="1"/>
</dbReference>
<dbReference type="InterPro" id="IPR001223">
    <property type="entry name" value="Glyco_hydro18_cat"/>
</dbReference>
<dbReference type="EMBL" id="CAJHNH020000548">
    <property type="protein sequence ID" value="CAG5118398.1"/>
    <property type="molecule type" value="Genomic_DNA"/>
</dbReference>
<dbReference type="GO" id="GO:0008061">
    <property type="term" value="F:chitin binding"/>
    <property type="evidence" value="ECO:0007669"/>
    <property type="project" value="TreeGrafter"/>
</dbReference>
<feature type="non-terminal residue" evidence="2">
    <location>
        <position position="1"/>
    </location>
</feature>
<evidence type="ECO:0000313" key="3">
    <source>
        <dbReference type="Proteomes" id="UP000678393"/>
    </source>
</evidence>
<dbReference type="InterPro" id="IPR050314">
    <property type="entry name" value="Glycosyl_Hydrlase_18"/>
</dbReference>
<name>A0A8S3YPN3_9EUPU</name>
<dbReference type="Gene3D" id="3.10.50.10">
    <property type="match status" value="1"/>
</dbReference>
<comment type="caution">
    <text evidence="2">The sequence shown here is derived from an EMBL/GenBank/DDBJ whole genome shotgun (WGS) entry which is preliminary data.</text>
</comment>
<dbReference type="PROSITE" id="PS51910">
    <property type="entry name" value="GH18_2"/>
    <property type="match status" value="1"/>
</dbReference>
<dbReference type="GO" id="GO:0005975">
    <property type="term" value="P:carbohydrate metabolic process"/>
    <property type="evidence" value="ECO:0007669"/>
    <property type="project" value="InterPro"/>
</dbReference>
<evidence type="ECO:0000259" key="1">
    <source>
        <dbReference type="PROSITE" id="PS51910"/>
    </source>
</evidence>
<dbReference type="AlphaFoldDB" id="A0A8S3YPN3"/>
<keyword evidence="3" id="KW-1185">Reference proteome</keyword>
<gene>
    <name evidence="2" type="ORF">CUNI_LOCUS3956</name>
</gene>
<dbReference type="Pfam" id="PF00704">
    <property type="entry name" value="Glyco_hydro_18"/>
    <property type="match status" value="1"/>
</dbReference>
<reference evidence="2" key="1">
    <citation type="submission" date="2021-04" db="EMBL/GenBank/DDBJ databases">
        <authorList>
            <consortium name="Molecular Ecology Group"/>
        </authorList>
    </citation>
    <scope>NUCLEOTIDE SEQUENCE</scope>
</reference>
<dbReference type="GO" id="GO:0004568">
    <property type="term" value="F:chitinase activity"/>
    <property type="evidence" value="ECO:0007669"/>
    <property type="project" value="TreeGrafter"/>
</dbReference>
<protein>
    <recommendedName>
        <fullName evidence="1">GH18 domain-containing protein</fullName>
    </recommendedName>
</protein>
<dbReference type="InterPro" id="IPR017853">
    <property type="entry name" value="GH"/>
</dbReference>
<sequence length="134" mass="14916">FADYVSVAAYDLPSPNPKQAWFGSALYSQQISVHSAINSWIRAGLRASKTVLGISPVGRFLRLQSESEFKPGSPIRNEVLKGDHFKIPNGLAYPEICELFKNGTKYHDKATEMDYLVSGTNWVGYEDTESIEAK</sequence>
<accession>A0A8S3YPN3</accession>
<dbReference type="PANTHER" id="PTHR11177:SF317">
    <property type="entry name" value="CHITINASE 12-RELATED"/>
    <property type="match status" value="1"/>
</dbReference>
<feature type="non-terminal residue" evidence="2">
    <location>
        <position position="134"/>
    </location>
</feature>
<organism evidence="2 3">
    <name type="scientific">Candidula unifasciata</name>
    <dbReference type="NCBI Taxonomy" id="100452"/>
    <lineage>
        <taxon>Eukaryota</taxon>
        <taxon>Metazoa</taxon>
        <taxon>Spiralia</taxon>
        <taxon>Lophotrochozoa</taxon>
        <taxon>Mollusca</taxon>
        <taxon>Gastropoda</taxon>
        <taxon>Heterobranchia</taxon>
        <taxon>Euthyneura</taxon>
        <taxon>Panpulmonata</taxon>
        <taxon>Eupulmonata</taxon>
        <taxon>Stylommatophora</taxon>
        <taxon>Helicina</taxon>
        <taxon>Helicoidea</taxon>
        <taxon>Geomitridae</taxon>
        <taxon>Candidula</taxon>
    </lineage>
</organism>
<evidence type="ECO:0000313" key="2">
    <source>
        <dbReference type="EMBL" id="CAG5118398.1"/>
    </source>
</evidence>
<dbReference type="OrthoDB" id="76388at2759"/>
<dbReference type="Proteomes" id="UP000678393">
    <property type="component" value="Unassembled WGS sequence"/>
</dbReference>
<proteinExistence type="predicted"/>
<dbReference type="InterPro" id="IPR029070">
    <property type="entry name" value="Chitinase_insertion_sf"/>
</dbReference>
<dbReference type="PANTHER" id="PTHR11177">
    <property type="entry name" value="CHITINASE"/>
    <property type="match status" value="1"/>
</dbReference>
<dbReference type="SUPFAM" id="SSF51445">
    <property type="entry name" value="(Trans)glycosidases"/>
    <property type="match status" value="1"/>
</dbReference>
<feature type="domain" description="GH18" evidence="1">
    <location>
        <begin position="1"/>
        <end position="134"/>
    </location>
</feature>
<dbReference type="GO" id="GO:0005576">
    <property type="term" value="C:extracellular region"/>
    <property type="evidence" value="ECO:0007669"/>
    <property type="project" value="TreeGrafter"/>
</dbReference>
<dbReference type="GO" id="GO:0006032">
    <property type="term" value="P:chitin catabolic process"/>
    <property type="evidence" value="ECO:0007669"/>
    <property type="project" value="TreeGrafter"/>
</dbReference>